<comment type="caution">
    <text evidence="4">The sequence shown here is derived from an EMBL/GenBank/DDBJ whole genome shotgun (WGS) entry which is preliminary data.</text>
</comment>
<dbReference type="Pfam" id="PF01553">
    <property type="entry name" value="Acyltransferase"/>
    <property type="match status" value="1"/>
</dbReference>
<protein>
    <recommendedName>
        <fullName evidence="3">Phospholipid/glycerol acyltransferase domain-containing protein</fullName>
    </recommendedName>
</protein>
<evidence type="ECO:0000259" key="3">
    <source>
        <dbReference type="SMART" id="SM00563"/>
    </source>
</evidence>
<dbReference type="GO" id="GO:0003841">
    <property type="term" value="F:1-acylglycerol-3-phosphate O-acyltransferase activity"/>
    <property type="evidence" value="ECO:0007669"/>
    <property type="project" value="TreeGrafter"/>
</dbReference>
<dbReference type="AlphaFoldDB" id="X1P4T9"/>
<dbReference type="GO" id="GO:0006654">
    <property type="term" value="P:phosphatidic acid biosynthetic process"/>
    <property type="evidence" value="ECO:0007669"/>
    <property type="project" value="TreeGrafter"/>
</dbReference>
<dbReference type="CDD" id="cd07989">
    <property type="entry name" value="LPLAT_AGPAT-like"/>
    <property type="match status" value="1"/>
</dbReference>
<feature type="non-terminal residue" evidence="4">
    <location>
        <position position="123"/>
    </location>
</feature>
<accession>X1P4T9</accession>
<dbReference type="InterPro" id="IPR002123">
    <property type="entry name" value="Plipid/glycerol_acylTrfase"/>
</dbReference>
<organism evidence="4">
    <name type="scientific">marine sediment metagenome</name>
    <dbReference type="NCBI Taxonomy" id="412755"/>
    <lineage>
        <taxon>unclassified sequences</taxon>
        <taxon>metagenomes</taxon>
        <taxon>ecological metagenomes</taxon>
    </lineage>
</organism>
<feature type="domain" description="Phospholipid/glycerol acyltransferase" evidence="3">
    <location>
        <begin position="34"/>
        <end position="121"/>
    </location>
</feature>
<reference evidence="4" key="1">
    <citation type="journal article" date="2014" name="Front. Microbiol.">
        <title>High frequency of phylogenetically diverse reductive dehalogenase-homologous genes in deep subseafloor sedimentary metagenomes.</title>
        <authorList>
            <person name="Kawai M."/>
            <person name="Futagami T."/>
            <person name="Toyoda A."/>
            <person name="Takaki Y."/>
            <person name="Nishi S."/>
            <person name="Hori S."/>
            <person name="Arai W."/>
            <person name="Tsubouchi T."/>
            <person name="Morono Y."/>
            <person name="Uchiyama I."/>
            <person name="Ito T."/>
            <person name="Fujiyama A."/>
            <person name="Inagaki F."/>
            <person name="Takami H."/>
        </authorList>
    </citation>
    <scope>NUCLEOTIDE SEQUENCE</scope>
    <source>
        <strain evidence="4">Expedition CK06-06</strain>
    </source>
</reference>
<evidence type="ECO:0000256" key="1">
    <source>
        <dbReference type="ARBA" id="ARBA00022679"/>
    </source>
</evidence>
<dbReference type="PANTHER" id="PTHR10434">
    <property type="entry name" value="1-ACYL-SN-GLYCEROL-3-PHOSPHATE ACYLTRANSFERASE"/>
    <property type="match status" value="1"/>
</dbReference>
<sequence length="123" mass="13520">MFYLIVRSLAMVLFKVLFRLQVSGLENIPLKGGFILAGNHISYLDPPALGAACPRKLRFLAKEELFIGALGRLIANLNTFPIKGQPGDLMSLRRAIKELEAGRALAIFPEGRRTADGRLGEPM</sequence>
<dbReference type="SMART" id="SM00563">
    <property type="entry name" value="PlsC"/>
    <property type="match status" value="1"/>
</dbReference>
<dbReference type="EMBL" id="BARV01034815">
    <property type="protein sequence ID" value="GAI50873.1"/>
    <property type="molecule type" value="Genomic_DNA"/>
</dbReference>
<name>X1P4T9_9ZZZZ</name>
<keyword evidence="2" id="KW-0012">Acyltransferase</keyword>
<keyword evidence="1" id="KW-0808">Transferase</keyword>
<gene>
    <name evidence="4" type="ORF">S06H3_54439</name>
</gene>
<evidence type="ECO:0000313" key="4">
    <source>
        <dbReference type="EMBL" id="GAI50873.1"/>
    </source>
</evidence>
<proteinExistence type="predicted"/>
<evidence type="ECO:0000256" key="2">
    <source>
        <dbReference type="ARBA" id="ARBA00023315"/>
    </source>
</evidence>
<dbReference type="SUPFAM" id="SSF69593">
    <property type="entry name" value="Glycerol-3-phosphate (1)-acyltransferase"/>
    <property type="match status" value="1"/>
</dbReference>
<dbReference type="PANTHER" id="PTHR10434:SF11">
    <property type="entry name" value="1-ACYL-SN-GLYCEROL-3-PHOSPHATE ACYLTRANSFERASE"/>
    <property type="match status" value="1"/>
</dbReference>